<dbReference type="Proteomes" id="UP001501570">
    <property type="component" value="Unassembled WGS sequence"/>
</dbReference>
<organism evidence="4 5">
    <name type="scientific">Rugosimonospora acidiphila</name>
    <dbReference type="NCBI Taxonomy" id="556531"/>
    <lineage>
        <taxon>Bacteria</taxon>
        <taxon>Bacillati</taxon>
        <taxon>Actinomycetota</taxon>
        <taxon>Actinomycetes</taxon>
        <taxon>Micromonosporales</taxon>
        <taxon>Micromonosporaceae</taxon>
        <taxon>Rugosimonospora</taxon>
    </lineage>
</organism>
<dbReference type="InterPro" id="IPR017850">
    <property type="entry name" value="Alkaline_phosphatase_core_sf"/>
</dbReference>
<sequence>MTPPNVLLIMTDQQRFDTIRSLGNGIIHTPNIDRLVARGTAFTNAYSPCPVCIPARYVVQSGGEPTRTRVYSNATPAGVHEAIARECGPWLASTMAELGYRTWGIGKFHTVPWDAPLGYEVQLYSEEFYESPAQRGADSYAAWIAREHPEYDWVEMLMGERTDMYYVPQLSPLPPELTVEWWAARRAADQIASPDPRPYFGFVSFIGPHPPFAPPQPFNRLYDPDRMPDPILGDLAVDHMDEQIPYMNHLVFAEDISAATARQLKARYYGEISYIDHCVGAILDAVEARPDADNTLIAFFTDHGDHLGDHHGWQKESFFEASTRIPLLVSWPARWPGGGRRDATLASLTDIFGLCTGAAGAPQPRDGVDLVARLDGSAAGREELYGFWGKPGQNNFKMMLRTGDWKLIWLANGGRTQLFDVRRDPHERHERSAEQPQLLDRLLRRCGDRLLADGLDAALADGLPRAQEWRAWPRQRIYQFDASRGVTGFPEDPGAALRAFAERSRP</sequence>
<keyword evidence="5" id="KW-1185">Reference proteome</keyword>
<comment type="similarity">
    <text evidence="1">Belongs to the sulfatase family.</text>
</comment>
<dbReference type="SUPFAM" id="SSF53649">
    <property type="entry name" value="Alkaline phosphatase-like"/>
    <property type="match status" value="1"/>
</dbReference>
<keyword evidence="2" id="KW-0378">Hydrolase</keyword>
<evidence type="ECO:0000256" key="2">
    <source>
        <dbReference type="ARBA" id="ARBA00022801"/>
    </source>
</evidence>
<comment type="caution">
    <text evidence="4">The sequence shown here is derived from an EMBL/GenBank/DDBJ whole genome shotgun (WGS) entry which is preliminary data.</text>
</comment>
<proteinExistence type="inferred from homology"/>
<feature type="domain" description="Sulfatase N-terminal" evidence="3">
    <location>
        <begin position="4"/>
        <end position="354"/>
    </location>
</feature>
<evidence type="ECO:0000256" key="1">
    <source>
        <dbReference type="ARBA" id="ARBA00008779"/>
    </source>
</evidence>
<evidence type="ECO:0000313" key="4">
    <source>
        <dbReference type="EMBL" id="GAA5178570.1"/>
    </source>
</evidence>
<dbReference type="EMBL" id="BAABJQ010000002">
    <property type="protein sequence ID" value="GAA5178570.1"/>
    <property type="molecule type" value="Genomic_DNA"/>
</dbReference>
<evidence type="ECO:0000313" key="5">
    <source>
        <dbReference type="Proteomes" id="UP001501570"/>
    </source>
</evidence>
<evidence type="ECO:0000259" key="3">
    <source>
        <dbReference type="Pfam" id="PF00884"/>
    </source>
</evidence>
<accession>A0ABP9RK87</accession>
<gene>
    <name evidence="4" type="ORF">GCM10023322_06050</name>
</gene>
<dbReference type="Gene3D" id="3.40.720.10">
    <property type="entry name" value="Alkaline Phosphatase, subunit A"/>
    <property type="match status" value="1"/>
</dbReference>
<dbReference type="InterPro" id="IPR050738">
    <property type="entry name" value="Sulfatase"/>
</dbReference>
<protein>
    <submittedName>
        <fullName evidence="4">Arylsulfatase</fullName>
    </submittedName>
</protein>
<dbReference type="PANTHER" id="PTHR42693">
    <property type="entry name" value="ARYLSULFATASE FAMILY MEMBER"/>
    <property type="match status" value="1"/>
</dbReference>
<name>A0ABP9RK87_9ACTN</name>
<dbReference type="RefSeq" id="WP_345625849.1">
    <property type="nucleotide sequence ID" value="NZ_BAABJQ010000002.1"/>
</dbReference>
<dbReference type="Pfam" id="PF00884">
    <property type="entry name" value="Sulfatase"/>
    <property type="match status" value="1"/>
</dbReference>
<reference evidence="5" key="1">
    <citation type="journal article" date="2019" name="Int. J. Syst. Evol. Microbiol.">
        <title>The Global Catalogue of Microorganisms (GCM) 10K type strain sequencing project: providing services to taxonomists for standard genome sequencing and annotation.</title>
        <authorList>
            <consortium name="The Broad Institute Genomics Platform"/>
            <consortium name="The Broad Institute Genome Sequencing Center for Infectious Disease"/>
            <person name="Wu L."/>
            <person name="Ma J."/>
        </authorList>
    </citation>
    <scope>NUCLEOTIDE SEQUENCE [LARGE SCALE GENOMIC DNA]</scope>
    <source>
        <strain evidence="5">JCM 18304</strain>
    </source>
</reference>
<dbReference type="PANTHER" id="PTHR42693:SF53">
    <property type="entry name" value="ENDO-4-O-SULFATASE"/>
    <property type="match status" value="1"/>
</dbReference>
<dbReference type="InterPro" id="IPR000917">
    <property type="entry name" value="Sulfatase_N"/>
</dbReference>